<name>A0A421F3M8_9STRA</name>
<dbReference type="EMBL" id="JPWV03000452">
    <property type="protein sequence ID" value="KAG2510924.1"/>
    <property type="molecule type" value="Genomic_DNA"/>
</dbReference>
<reference evidence="2" key="3">
    <citation type="submission" date="2020-06" db="EMBL/GenBank/DDBJ databases">
        <authorList>
            <person name="Studholme D.J."/>
        </authorList>
    </citation>
    <scope>NUCLEOTIDE SEQUENCE</scope>
    <source>
        <strain evidence="2">NZFS 2646</strain>
        <strain evidence="3">NZFS 3630</strain>
    </source>
</reference>
<dbReference type="Proteomes" id="UP000285624">
    <property type="component" value="Unassembled WGS sequence"/>
</dbReference>
<dbReference type="Proteomes" id="UP000792063">
    <property type="component" value="Unassembled WGS sequence"/>
</dbReference>
<dbReference type="AlphaFoldDB" id="A0A421F3M8"/>
<dbReference type="Proteomes" id="UP000285883">
    <property type="component" value="Unassembled WGS sequence"/>
</dbReference>
<organism evidence="4 7">
    <name type="scientific">Phytophthora kernoviae</name>
    <dbReference type="NCBI Taxonomy" id="325452"/>
    <lineage>
        <taxon>Eukaryota</taxon>
        <taxon>Sar</taxon>
        <taxon>Stramenopiles</taxon>
        <taxon>Oomycota</taxon>
        <taxon>Peronosporomycetes</taxon>
        <taxon>Peronosporales</taxon>
        <taxon>Peronosporaceae</taxon>
        <taxon>Phytophthora</taxon>
    </lineage>
</organism>
<reference evidence="6 7" key="2">
    <citation type="submission" date="2018-07" db="EMBL/GenBank/DDBJ databases">
        <title>Genome sequencing of oomycete isolates from Chile give support for New Zealand origin for Phytophthora kernoviae and make available the first Nothophytophthora sp. genome.</title>
        <authorList>
            <person name="Studholme D.J."/>
            <person name="Sanfuentes E."/>
            <person name="Panda P."/>
            <person name="Hill R."/>
            <person name="Sambles C."/>
            <person name="Grant M."/>
            <person name="Williams N.M."/>
            <person name="Mcdougal R.L."/>
        </authorList>
    </citation>
    <scope>NUCLEOTIDE SEQUENCE [LARGE SCALE GENOMIC DNA]</scope>
    <source>
        <strain evidence="4">Chile2</strain>
        <strain evidence="5">Chile4</strain>
    </source>
</reference>
<dbReference type="Proteomes" id="UP000785171">
    <property type="component" value="Unassembled WGS sequence"/>
</dbReference>
<protein>
    <submittedName>
        <fullName evidence="4">Uncharacterized protein</fullName>
    </submittedName>
</protein>
<proteinExistence type="predicted"/>
<dbReference type="EMBL" id="JPWU03000466">
    <property type="protein sequence ID" value="KAG2514559.1"/>
    <property type="molecule type" value="Genomic_DNA"/>
</dbReference>
<evidence type="ECO:0000256" key="1">
    <source>
        <dbReference type="SAM" id="MobiDB-lite"/>
    </source>
</evidence>
<accession>A0A421F3M8</accession>
<evidence type="ECO:0000313" key="3">
    <source>
        <dbReference type="EMBL" id="KAG2514559.1"/>
    </source>
</evidence>
<gene>
    <name evidence="4" type="ORF">BBI17_008624</name>
    <name evidence="5" type="ORF">BBO99_00008617</name>
    <name evidence="2" type="ORF">JM16_008341</name>
    <name evidence="3" type="ORF">JM18_008333</name>
</gene>
<sequence>MEKPPGSAIDVAAFEEMGPRGRRSNSVEKPPSSAIANPKSPVGHPRRSSVNNPPPKSDIKVSAFDDIIPRRRSAAQDDEPVPVQPEETVDESKLVKENVGDLKLASGEKDVEQEQSPETGEFAFSVQRVYTEENEFEFDDRNEEPQLFLRMLLNTERSTCRSFHNVRVGDVLVRVGDAYVSELGLEGSGSVLTKFFAKLTAQTPIKLTFQRMYFSEWEGGVEL</sequence>
<evidence type="ECO:0000313" key="7">
    <source>
        <dbReference type="Proteomes" id="UP000285883"/>
    </source>
</evidence>
<evidence type="ECO:0000313" key="5">
    <source>
        <dbReference type="EMBL" id="RLN74991.1"/>
    </source>
</evidence>
<evidence type="ECO:0000313" key="6">
    <source>
        <dbReference type="Proteomes" id="UP000285624"/>
    </source>
</evidence>
<feature type="region of interest" description="Disordered" evidence="1">
    <location>
        <begin position="1"/>
        <end position="97"/>
    </location>
</feature>
<keyword evidence="6" id="KW-1185">Reference proteome</keyword>
<comment type="caution">
    <text evidence="4">The sequence shown here is derived from an EMBL/GenBank/DDBJ whole genome shotgun (WGS) entry which is preliminary data.</text>
</comment>
<evidence type="ECO:0000313" key="4">
    <source>
        <dbReference type="EMBL" id="RLN20823.1"/>
    </source>
</evidence>
<dbReference type="STRING" id="325452.A0A421F3M8"/>
<dbReference type="EMBL" id="MAYM02001317">
    <property type="protein sequence ID" value="RLN20823.1"/>
    <property type="molecule type" value="Genomic_DNA"/>
</dbReference>
<dbReference type="EMBL" id="MBDN02000476">
    <property type="protein sequence ID" value="RLN74991.1"/>
    <property type="molecule type" value="Genomic_DNA"/>
</dbReference>
<evidence type="ECO:0000313" key="2">
    <source>
        <dbReference type="EMBL" id="KAG2510924.1"/>
    </source>
</evidence>
<reference evidence="2" key="1">
    <citation type="journal article" date="2015" name="Genom Data">
        <title>Genome sequences of six Phytophthora species associated with forests in New Zealand.</title>
        <authorList>
            <person name="Studholme D.J."/>
            <person name="McDougal R.L."/>
            <person name="Sambles C."/>
            <person name="Hansen E."/>
            <person name="Hardy G."/>
            <person name="Grant M."/>
            <person name="Ganley R.J."/>
            <person name="Williams N.M."/>
        </authorList>
    </citation>
    <scope>NUCLEOTIDE SEQUENCE</scope>
    <source>
        <strain evidence="2">NZFS 2646</strain>
        <strain evidence="3">NZFS 3630</strain>
    </source>
</reference>